<name>A0A382JUD8_9ZZZZ</name>
<protein>
    <submittedName>
        <fullName evidence="1">Uncharacterized protein</fullName>
    </submittedName>
</protein>
<accession>A0A382JUD8</accession>
<dbReference type="EMBL" id="UINC01076312">
    <property type="protein sequence ID" value="SVC15356.1"/>
    <property type="molecule type" value="Genomic_DNA"/>
</dbReference>
<gene>
    <name evidence="1" type="ORF">METZ01_LOCUS268210</name>
</gene>
<sequence length="46" mass="5452">MEKDGVTNFNLDYFIRLVKIAQAADKERDQRLEKEKIIKSGIHSRF</sequence>
<evidence type="ECO:0000313" key="1">
    <source>
        <dbReference type="EMBL" id="SVC15356.1"/>
    </source>
</evidence>
<reference evidence="1" key="1">
    <citation type="submission" date="2018-05" db="EMBL/GenBank/DDBJ databases">
        <authorList>
            <person name="Lanie J.A."/>
            <person name="Ng W.-L."/>
            <person name="Kazmierczak K.M."/>
            <person name="Andrzejewski T.M."/>
            <person name="Davidsen T.M."/>
            <person name="Wayne K.J."/>
            <person name="Tettelin H."/>
            <person name="Glass J.I."/>
            <person name="Rusch D."/>
            <person name="Podicherti R."/>
            <person name="Tsui H.-C.T."/>
            <person name="Winkler M.E."/>
        </authorList>
    </citation>
    <scope>NUCLEOTIDE SEQUENCE</scope>
</reference>
<proteinExistence type="predicted"/>
<organism evidence="1">
    <name type="scientific">marine metagenome</name>
    <dbReference type="NCBI Taxonomy" id="408172"/>
    <lineage>
        <taxon>unclassified sequences</taxon>
        <taxon>metagenomes</taxon>
        <taxon>ecological metagenomes</taxon>
    </lineage>
</organism>
<dbReference type="AlphaFoldDB" id="A0A382JUD8"/>